<evidence type="ECO:0000313" key="2">
    <source>
        <dbReference type="Ensembl" id="ENSCCRP00000168110.1"/>
    </source>
</evidence>
<dbReference type="Ensembl" id="ENSCCRT00000196140.1">
    <property type="protein sequence ID" value="ENSCCRP00000168110.1"/>
    <property type="gene ID" value="ENSCCRG00000079992.1"/>
</dbReference>
<dbReference type="GeneTree" id="ENSGT00940000155377"/>
<sequence>PCLLLGSLEPCAPFSKQDDLTQDIYDLKTKRLKQQEIFGRDGLTWQKIVQYFTQHLEKKDQPAATLELKNILQAAKQIVGMDYGQDTIESARVLLFKTFHNKDQIGQEETRAIKQMFEPFPASAAELSCAAVD</sequence>
<keyword evidence="3" id="KW-1185">Reference proteome</keyword>
<dbReference type="InterPro" id="IPR058856">
    <property type="entry name" value="ASCC3_N"/>
</dbReference>
<reference evidence="2" key="2">
    <citation type="submission" date="2025-09" db="UniProtKB">
        <authorList>
            <consortium name="Ensembl"/>
        </authorList>
    </citation>
    <scope>IDENTIFICATION</scope>
</reference>
<feature type="domain" description="ASCC3-like N-terminal" evidence="1">
    <location>
        <begin position="51"/>
        <end position="132"/>
    </location>
</feature>
<proteinExistence type="predicted"/>
<reference evidence="2" key="1">
    <citation type="submission" date="2025-08" db="UniProtKB">
        <authorList>
            <consortium name="Ensembl"/>
        </authorList>
    </citation>
    <scope>IDENTIFICATION</scope>
</reference>
<dbReference type="Proteomes" id="UP001108240">
    <property type="component" value="Unplaced"/>
</dbReference>
<dbReference type="AlphaFoldDB" id="A0A9J8CSF6"/>
<accession>A0A9J8CSF6</accession>
<organism evidence="2 3">
    <name type="scientific">Cyprinus carpio carpio</name>
    <dbReference type="NCBI Taxonomy" id="630221"/>
    <lineage>
        <taxon>Eukaryota</taxon>
        <taxon>Metazoa</taxon>
        <taxon>Chordata</taxon>
        <taxon>Craniata</taxon>
        <taxon>Vertebrata</taxon>
        <taxon>Euteleostomi</taxon>
        <taxon>Actinopterygii</taxon>
        <taxon>Neopterygii</taxon>
        <taxon>Teleostei</taxon>
        <taxon>Ostariophysi</taxon>
        <taxon>Cypriniformes</taxon>
        <taxon>Cyprinidae</taxon>
        <taxon>Cyprininae</taxon>
        <taxon>Cyprinus</taxon>
    </lineage>
</organism>
<dbReference type="Pfam" id="PF26582">
    <property type="entry name" value="ASCC3_N"/>
    <property type="match status" value="1"/>
</dbReference>
<evidence type="ECO:0000259" key="1">
    <source>
        <dbReference type="Pfam" id="PF26582"/>
    </source>
</evidence>
<protein>
    <recommendedName>
        <fullName evidence="1">ASCC3-like N-terminal domain-containing protein</fullName>
    </recommendedName>
</protein>
<name>A0A9J8CSF6_CYPCA</name>
<evidence type="ECO:0000313" key="3">
    <source>
        <dbReference type="Proteomes" id="UP001108240"/>
    </source>
</evidence>